<keyword evidence="1" id="KW-0472">Membrane</keyword>
<keyword evidence="1" id="KW-1133">Transmembrane helix</keyword>
<dbReference type="AlphaFoldDB" id="D3UZJ7"/>
<evidence type="ECO:0000313" key="2">
    <source>
        <dbReference type="EMBL" id="CBJ80026.1"/>
    </source>
</evidence>
<dbReference type="KEGG" id="xbo:XBJ1_0885"/>
<evidence type="ECO:0000256" key="1">
    <source>
        <dbReference type="SAM" id="Phobius"/>
    </source>
</evidence>
<proteinExistence type="predicted"/>
<keyword evidence="1" id="KW-0812">Transmembrane</keyword>
<dbReference type="HOGENOM" id="CLU_3174837_0_0_6"/>
<protein>
    <submittedName>
        <fullName evidence="2">Uncharacterized protein</fullName>
    </submittedName>
</protein>
<dbReference type="Proteomes" id="UP000002045">
    <property type="component" value="Chromosome"/>
</dbReference>
<name>D3UZJ7_XENBS</name>
<dbReference type="EMBL" id="FN667741">
    <property type="protein sequence ID" value="CBJ80026.1"/>
    <property type="molecule type" value="Genomic_DNA"/>
</dbReference>
<gene>
    <name evidence="2" type="ordered locus">XBJ1_0885</name>
</gene>
<evidence type="ECO:0000313" key="3">
    <source>
        <dbReference type="Proteomes" id="UP000002045"/>
    </source>
</evidence>
<sequence length="47" mass="5822">MEFTRKFRHKKPASDDYLKPIMTYLSWLKRTVLPCWALFLLFRIMDN</sequence>
<reference evidence="2" key="1">
    <citation type="journal article" date="2011" name="PLoS ONE">
        <title>The entomopathogenic bacterial endosymbionts xenorhabdus and photorhabdus: convergent lifestyles from divergent genomes.</title>
        <authorList>
            <person name="Chaston J.M."/>
            <person name="Suen G."/>
            <person name="Tucker S.L."/>
            <person name="Andersen A.W."/>
            <person name="Bhasin A."/>
            <person name="Bode E."/>
            <person name="Bode H.B."/>
            <person name="Brachmann A.O."/>
            <person name="Cowles C.E."/>
            <person name="Cowles K.N."/>
            <person name="Darby C."/>
            <person name="de Leon L."/>
            <person name="Drace K."/>
            <person name="Du Z."/>
            <person name="Givaudan A."/>
            <person name="Herbert Tran E.E."/>
            <person name="Jewell K.A."/>
            <person name="Knack J.J."/>
            <person name="Krasomil-Osterfeld K.C."/>
            <person name="Kukor R."/>
            <person name="Lanois A."/>
            <person name="Latreille P."/>
            <person name="Leimgruber N.K."/>
            <person name="Lipke C.M."/>
            <person name="Liu R."/>
            <person name="Lu X."/>
            <person name="Martens E.C."/>
            <person name="Marri P.R."/>
            <person name="Medigue C."/>
            <person name="Menard M.L."/>
            <person name="Miller N.M."/>
            <person name="Morales-Soto N."/>
            <person name="Norton S."/>
            <person name="Ogier J.C."/>
            <person name="Orchard S.S."/>
            <person name="Park D."/>
            <person name="Park Y."/>
            <person name="Qurollo B.A."/>
            <person name="Sugar D.R."/>
            <person name="Richards G.R."/>
            <person name="Rouy Z."/>
            <person name="Slominski B."/>
            <person name="Slominski K."/>
            <person name="Snyder H."/>
            <person name="Tjaden B.C."/>
            <person name="van der Hoeven R."/>
            <person name="Welch R.D."/>
            <person name="Wheeler C."/>
            <person name="Xiang B."/>
            <person name="Barbazuk B."/>
            <person name="Gaudriault S."/>
            <person name="Goodner B."/>
            <person name="Slater S.C."/>
            <person name="Forst S."/>
            <person name="Goldman B.S."/>
            <person name="Goodrich-Blair H."/>
        </authorList>
    </citation>
    <scope>NUCLEOTIDE SEQUENCE [LARGE SCALE GENOMIC DNA]</scope>
    <source>
        <strain evidence="2">SS-2004</strain>
    </source>
</reference>
<feature type="transmembrane region" description="Helical" evidence="1">
    <location>
        <begin position="21"/>
        <end position="45"/>
    </location>
</feature>
<organism evidence="2 3">
    <name type="scientific">Xenorhabdus bovienii (strain SS-2004)</name>
    <name type="common">Xenorhabdus nematophila subsp. bovienii</name>
    <dbReference type="NCBI Taxonomy" id="406818"/>
    <lineage>
        <taxon>Bacteria</taxon>
        <taxon>Pseudomonadati</taxon>
        <taxon>Pseudomonadota</taxon>
        <taxon>Gammaproteobacteria</taxon>
        <taxon>Enterobacterales</taxon>
        <taxon>Morganellaceae</taxon>
        <taxon>Xenorhabdus</taxon>
    </lineage>
</organism>
<accession>D3UZJ7</accession>